<dbReference type="AlphaFoldDB" id="C6PYQ5"/>
<proteinExistence type="predicted"/>
<evidence type="ECO:0000313" key="2">
    <source>
        <dbReference type="Proteomes" id="UP000004198"/>
    </source>
</evidence>
<comment type="caution">
    <text evidence="1">The sequence shown here is derived from an EMBL/GenBank/DDBJ whole genome shotgun (WGS) entry which is preliminary data.</text>
</comment>
<reference evidence="1 2" key="1">
    <citation type="submission" date="2009-06" db="EMBL/GenBank/DDBJ databases">
        <title>The draft genome of Clostridium carboxidivorans P7.</title>
        <authorList>
            <consortium name="US DOE Joint Genome Institute (JGI-PGF)"/>
            <person name="Lucas S."/>
            <person name="Copeland A."/>
            <person name="Lapidus A."/>
            <person name="Glavina del Rio T."/>
            <person name="Tice H."/>
            <person name="Bruce D."/>
            <person name="Goodwin L."/>
            <person name="Pitluck S."/>
            <person name="Larimer F."/>
            <person name="Land M.L."/>
            <person name="Hauser L."/>
            <person name="Hemme C.L."/>
        </authorList>
    </citation>
    <scope>NUCLEOTIDE SEQUENCE [LARGE SCALE GENOMIC DNA]</scope>
    <source>
        <strain evidence="1 2">P7</strain>
    </source>
</reference>
<sequence length="31" mass="3670">MDANHVNPFIEAFFNVMPQIGFTNIEKRELF</sequence>
<gene>
    <name evidence="1" type="ORF">CcarbDRAFT_3922</name>
</gene>
<protein>
    <submittedName>
        <fullName evidence="1">Chemotaxis protein CheX</fullName>
    </submittedName>
</protein>
<organism evidence="1 2">
    <name type="scientific">Clostridium carboxidivorans P7</name>
    <dbReference type="NCBI Taxonomy" id="536227"/>
    <lineage>
        <taxon>Bacteria</taxon>
        <taxon>Bacillati</taxon>
        <taxon>Bacillota</taxon>
        <taxon>Clostridia</taxon>
        <taxon>Eubacteriales</taxon>
        <taxon>Clostridiaceae</taxon>
        <taxon>Clostridium</taxon>
    </lineage>
</organism>
<dbReference type="Proteomes" id="UP000004198">
    <property type="component" value="Unassembled WGS sequence"/>
</dbReference>
<keyword evidence="2" id="KW-1185">Reference proteome</keyword>
<evidence type="ECO:0000313" key="1">
    <source>
        <dbReference type="EMBL" id="EET85636.1"/>
    </source>
</evidence>
<dbReference type="EMBL" id="ACVI01000082">
    <property type="protein sequence ID" value="EET85636.1"/>
    <property type="molecule type" value="Genomic_DNA"/>
</dbReference>
<accession>C6PYQ5</accession>
<name>C6PYQ5_9CLOT</name>